<dbReference type="Pfam" id="PF01636">
    <property type="entry name" value="APH"/>
    <property type="match status" value="1"/>
</dbReference>
<feature type="domain" description="Aminoglycoside phosphotransferase" evidence="1">
    <location>
        <begin position="136"/>
        <end position="203"/>
    </location>
</feature>
<keyword evidence="3" id="KW-1185">Reference proteome</keyword>
<organism evidence="2 3">
    <name type="scientific">Neonectria magnoliae</name>
    <dbReference type="NCBI Taxonomy" id="2732573"/>
    <lineage>
        <taxon>Eukaryota</taxon>
        <taxon>Fungi</taxon>
        <taxon>Dikarya</taxon>
        <taxon>Ascomycota</taxon>
        <taxon>Pezizomycotina</taxon>
        <taxon>Sordariomycetes</taxon>
        <taxon>Hypocreomycetidae</taxon>
        <taxon>Hypocreales</taxon>
        <taxon>Nectriaceae</taxon>
        <taxon>Neonectria</taxon>
    </lineage>
</organism>
<reference evidence="2 3" key="1">
    <citation type="journal article" date="2025" name="Microbiol. Resour. Announc.">
        <title>Draft genome sequences for Neonectria magnoliae and Neonectria punicea, canker pathogens of Liriodendron tulipifera and Acer saccharum in West Virginia.</title>
        <authorList>
            <person name="Petronek H.M."/>
            <person name="Kasson M.T."/>
            <person name="Metheny A.M."/>
            <person name="Stauder C.M."/>
            <person name="Lovett B."/>
            <person name="Lynch S.C."/>
            <person name="Garnas J.R."/>
            <person name="Kasson L.R."/>
            <person name="Stajich J.E."/>
        </authorList>
    </citation>
    <scope>NUCLEOTIDE SEQUENCE [LARGE SCALE GENOMIC DNA]</scope>
    <source>
        <strain evidence="2 3">NRRL 64651</strain>
    </source>
</reference>
<sequence>MDVSRYAAKPEAYDALSAYQIAKFFKEHGLARDEIDCFATNLLGSPVSATPVQGAISYTVSGDEAAQVVQFRGSQLPIRHIEVAKQLYGDFVPECKSRGMFGPVYVFFASAWINKPARTLEPPPGLLSEYFKILDEVSPGLPAQLQATLDDVRRELPRLFQSSYPMVLQHDDLLENNIHVDEATGHITGIIDWADAKIAPFAFGNYFGKLSTG</sequence>
<comment type="caution">
    <text evidence="2">The sequence shown here is derived from an EMBL/GenBank/DDBJ whole genome shotgun (WGS) entry which is preliminary data.</text>
</comment>
<accession>A0ABR1HMS8</accession>
<protein>
    <recommendedName>
        <fullName evidence="1">Aminoglycoside phosphotransferase domain-containing protein</fullName>
    </recommendedName>
</protein>
<proteinExistence type="predicted"/>
<name>A0ABR1HMS8_9HYPO</name>
<evidence type="ECO:0000259" key="1">
    <source>
        <dbReference type="Pfam" id="PF01636"/>
    </source>
</evidence>
<evidence type="ECO:0000313" key="2">
    <source>
        <dbReference type="EMBL" id="KAK7422441.1"/>
    </source>
</evidence>
<dbReference type="EMBL" id="JAZAVK010000109">
    <property type="protein sequence ID" value="KAK7422441.1"/>
    <property type="molecule type" value="Genomic_DNA"/>
</dbReference>
<gene>
    <name evidence="2" type="ORF">QQZ08_009523</name>
</gene>
<dbReference type="SUPFAM" id="SSF56112">
    <property type="entry name" value="Protein kinase-like (PK-like)"/>
    <property type="match status" value="1"/>
</dbReference>
<evidence type="ECO:0000313" key="3">
    <source>
        <dbReference type="Proteomes" id="UP001498421"/>
    </source>
</evidence>
<dbReference type="Proteomes" id="UP001498421">
    <property type="component" value="Unassembled WGS sequence"/>
</dbReference>
<dbReference type="Gene3D" id="3.90.1200.10">
    <property type="match status" value="1"/>
</dbReference>
<dbReference type="InterPro" id="IPR011009">
    <property type="entry name" value="Kinase-like_dom_sf"/>
</dbReference>
<dbReference type="InterPro" id="IPR002575">
    <property type="entry name" value="Aminoglycoside_PTrfase"/>
</dbReference>